<dbReference type="Proteomes" id="UP001595698">
    <property type="component" value="Unassembled WGS sequence"/>
</dbReference>
<evidence type="ECO:0000313" key="2">
    <source>
        <dbReference type="Proteomes" id="UP001595698"/>
    </source>
</evidence>
<protein>
    <submittedName>
        <fullName evidence="1">Uncharacterized protein</fullName>
    </submittedName>
</protein>
<sequence>MEALEPTELQRALLAAVEPCVDRRILAAVMAEEDRQRHALQAFTARWNDGR</sequence>
<comment type="caution">
    <text evidence="1">The sequence shown here is derived from an EMBL/GenBank/DDBJ whole genome shotgun (WGS) entry which is preliminary data.</text>
</comment>
<name>A0ABV8F9B1_9ACTN</name>
<dbReference type="EMBL" id="JBHSBC010000043">
    <property type="protein sequence ID" value="MFC3985201.1"/>
    <property type="molecule type" value="Genomic_DNA"/>
</dbReference>
<accession>A0ABV8F9B1</accession>
<keyword evidence="2" id="KW-1185">Reference proteome</keyword>
<evidence type="ECO:0000313" key="1">
    <source>
        <dbReference type="EMBL" id="MFC3985201.1"/>
    </source>
</evidence>
<organism evidence="1 2">
    <name type="scientific">Streptosporangium jomthongense</name>
    <dbReference type="NCBI Taxonomy" id="1193683"/>
    <lineage>
        <taxon>Bacteria</taxon>
        <taxon>Bacillati</taxon>
        <taxon>Actinomycetota</taxon>
        <taxon>Actinomycetes</taxon>
        <taxon>Streptosporangiales</taxon>
        <taxon>Streptosporangiaceae</taxon>
        <taxon>Streptosporangium</taxon>
    </lineage>
</organism>
<dbReference type="RefSeq" id="WP_386195250.1">
    <property type="nucleotide sequence ID" value="NZ_JBHSBC010000043.1"/>
</dbReference>
<proteinExistence type="predicted"/>
<gene>
    <name evidence="1" type="ORF">ACFOYY_34085</name>
</gene>
<reference evidence="2" key="1">
    <citation type="journal article" date="2019" name="Int. J. Syst. Evol. Microbiol.">
        <title>The Global Catalogue of Microorganisms (GCM) 10K type strain sequencing project: providing services to taxonomists for standard genome sequencing and annotation.</title>
        <authorList>
            <consortium name="The Broad Institute Genomics Platform"/>
            <consortium name="The Broad Institute Genome Sequencing Center for Infectious Disease"/>
            <person name="Wu L."/>
            <person name="Ma J."/>
        </authorList>
    </citation>
    <scope>NUCLEOTIDE SEQUENCE [LARGE SCALE GENOMIC DNA]</scope>
    <source>
        <strain evidence="2">TBRC 7912</strain>
    </source>
</reference>